<proteinExistence type="predicted"/>
<feature type="compositionally biased region" description="Polar residues" evidence="1">
    <location>
        <begin position="57"/>
        <end position="71"/>
    </location>
</feature>
<feature type="region of interest" description="Disordered" evidence="1">
    <location>
        <begin position="236"/>
        <end position="263"/>
    </location>
</feature>
<sequence>MLGAAVRPFSAARTARCAAGSADGLGASQASSPAANRSNSSTWWVNMASMTPGAKTPSRTSQFTSTPPSNSVTWASSSTWGPCEMIHPGVPNCSVTSGQKRSPSPSALVNTTGASTWVPRWRLRSRSTDSPGYALWPAALRRASCTACARAAAVRAPVRSTSSNSEEVKSPTSRSTSGCRAWRLNNGRFSRNRDDADQRASTLAKAAASVIAGVMPRARARANNASRVCGSSQCQRRVLRRRSRSPPARVGSAGGSGSCGMRCAHQSRSASRTGWGSVSSASIACRYSR</sequence>
<feature type="region of interest" description="Disordered" evidence="1">
    <location>
        <begin position="158"/>
        <end position="180"/>
    </location>
</feature>
<dbReference type="Proteomes" id="UP000050164">
    <property type="component" value="Unassembled WGS sequence"/>
</dbReference>
<organism evidence="2 3">
    <name type="scientific">Mycobacterium tuberculosis</name>
    <dbReference type="NCBI Taxonomy" id="1773"/>
    <lineage>
        <taxon>Bacteria</taxon>
        <taxon>Bacillati</taxon>
        <taxon>Actinomycetota</taxon>
        <taxon>Actinomycetes</taxon>
        <taxon>Mycobacteriales</taxon>
        <taxon>Mycobacteriaceae</taxon>
        <taxon>Mycobacterium</taxon>
        <taxon>Mycobacterium tuberculosis complex</taxon>
    </lineage>
</organism>
<reference evidence="2 3" key="1">
    <citation type="submission" date="2015-03" db="EMBL/GenBank/DDBJ databases">
        <authorList>
            <consortium name="Pathogen Informatics"/>
        </authorList>
    </citation>
    <scope>NUCLEOTIDE SEQUENCE [LARGE SCALE GENOMIC DNA]</scope>
    <source>
        <strain evidence="2 3">Bir 185</strain>
    </source>
</reference>
<dbReference type="EMBL" id="CNFT01000726">
    <property type="protein sequence ID" value="CKS23417.1"/>
    <property type="molecule type" value="Genomic_DNA"/>
</dbReference>
<accession>A0A655A8M0</accession>
<dbReference type="AlphaFoldDB" id="A0A655A8M0"/>
<protein>
    <submittedName>
        <fullName evidence="2">Uncharacterized protein</fullName>
    </submittedName>
</protein>
<evidence type="ECO:0000313" key="3">
    <source>
        <dbReference type="Proteomes" id="UP000050164"/>
    </source>
</evidence>
<evidence type="ECO:0000313" key="2">
    <source>
        <dbReference type="EMBL" id="CKS23417.1"/>
    </source>
</evidence>
<feature type="region of interest" description="Disordered" evidence="1">
    <location>
        <begin position="49"/>
        <end position="71"/>
    </location>
</feature>
<gene>
    <name evidence="2" type="ORF">ERS027659_02817</name>
</gene>
<name>A0A655A8M0_MYCTX</name>
<evidence type="ECO:0000256" key="1">
    <source>
        <dbReference type="SAM" id="MobiDB-lite"/>
    </source>
</evidence>